<dbReference type="PANTHER" id="PTHR30385">
    <property type="entry name" value="SIGMA FACTOR F FLAGELLAR"/>
    <property type="match status" value="1"/>
</dbReference>
<evidence type="ECO:0000313" key="7">
    <source>
        <dbReference type="Proteomes" id="UP000008544"/>
    </source>
</evidence>
<dbReference type="InterPro" id="IPR012845">
    <property type="entry name" value="RNA_pol_sigma_FliA_WhiG"/>
</dbReference>
<name>B1I5J3_DESAP</name>
<evidence type="ECO:0000256" key="1">
    <source>
        <dbReference type="ARBA" id="ARBA00023015"/>
    </source>
</evidence>
<dbReference type="GO" id="GO:0003899">
    <property type="term" value="F:DNA-directed RNA polymerase activity"/>
    <property type="evidence" value="ECO:0007669"/>
    <property type="project" value="InterPro"/>
</dbReference>
<dbReference type="NCBIfam" id="TIGR02479">
    <property type="entry name" value="FliA_WhiG"/>
    <property type="match status" value="1"/>
</dbReference>
<dbReference type="OrthoDB" id="9799825at2"/>
<dbReference type="InterPro" id="IPR007627">
    <property type="entry name" value="RNA_pol_sigma70_r2"/>
</dbReference>
<evidence type="ECO:0000259" key="5">
    <source>
        <dbReference type="PROSITE" id="PS00716"/>
    </source>
</evidence>
<dbReference type="EMBL" id="CP000860">
    <property type="protein sequence ID" value="ACA60240.1"/>
    <property type="molecule type" value="Genomic_DNA"/>
</dbReference>
<dbReference type="STRING" id="477974.Daud_1744"/>
<organism evidence="6 7">
    <name type="scientific">Desulforudis audaxviator (strain MP104C)</name>
    <dbReference type="NCBI Taxonomy" id="477974"/>
    <lineage>
        <taxon>Bacteria</taxon>
        <taxon>Bacillati</taxon>
        <taxon>Bacillota</taxon>
        <taxon>Clostridia</taxon>
        <taxon>Thermoanaerobacterales</taxon>
        <taxon>Candidatus Desulforudaceae</taxon>
        <taxon>Candidatus Desulforudis</taxon>
    </lineage>
</organism>
<dbReference type="Gene3D" id="1.10.1740.10">
    <property type="match status" value="1"/>
</dbReference>
<dbReference type="HOGENOM" id="CLU_014793_8_1_9"/>
<keyword evidence="1" id="KW-0805">Transcription regulation</keyword>
<dbReference type="InterPro" id="IPR007624">
    <property type="entry name" value="RNA_pol_sigma70_r3"/>
</dbReference>
<dbReference type="eggNOG" id="COG1191">
    <property type="taxonomic scope" value="Bacteria"/>
</dbReference>
<dbReference type="RefSeq" id="WP_012302820.1">
    <property type="nucleotide sequence ID" value="NC_010424.1"/>
</dbReference>
<dbReference type="GO" id="GO:0016987">
    <property type="term" value="F:sigma factor activity"/>
    <property type="evidence" value="ECO:0007669"/>
    <property type="project" value="UniProtKB-KW"/>
</dbReference>
<reference evidence="6 7" key="2">
    <citation type="journal article" date="2008" name="Science">
        <title>Environmental genomics reveals a single-species ecosystem deep within Earth.</title>
        <authorList>
            <person name="Chivian D."/>
            <person name="Brodie E.L."/>
            <person name="Alm E.J."/>
            <person name="Culley D.E."/>
            <person name="Dehal P.S."/>
            <person name="Desantis T.Z."/>
            <person name="Gihring T.M."/>
            <person name="Lapidus A."/>
            <person name="Lin L.H."/>
            <person name="Lowry S.R."/>
            <person name="Moser D.P."/>
            <person name="Richardson P.M."/>
            <person name="Southam G."/>
            <person name="Wanger G."/>
            <person name="Pratt L.M."/>
            <person name="Andersen G.L."/>
            <person name="Hazen T.C."/>
            <person name="Brockman F.J."/>
            <person name="Arkin A.P."/>
            <person name="Onstott T.C."/>
        </authorList>
    </citation>
    <scope>NUCLEOTIDE SEQUENCE [LARGE SCALE GENOMIC DNA]</scope>
    <source>
        <strain evidence="6 7">MP104C</strain>
    </source>
</reference>
<dbReference type="PRINTS" id="PR00046">
    <property type="entry name" value="SIGMA70FCT"/>
</dbReference>
<keyword evidence="2" id="KW-0731">Sigma factor</keyword>
<dbReference type="KEGG" id="dau:Daud_1744"/>
<accession>B1I5J3</accession>
<keyword evidence="7" id="KW-1185">Reference proteome</keyword>
<dbReference type="Gene3D" id="1.20.140.160">
    <property type="match status" value="1"/>
</dbReference>
<dbReference type="PANTHER" id="PTHR30385:SF7">
    <property type="entry name" value="RNA POLYMERASE SIGMA FACTOR FLIA"/>
    <property type="match status" value="1"/>
</dbReference>
<dbReference type="NCBIfam" id="NF005413">
    <property type="entry name" value="PRK06986.1"/>
    <property type="match status" value="1"/>
</dbReference>
<sequence length="257" mass="29152">MAIEIWRRYRDTRNSGLREQLIVEHLPLVRLIAGRLAVRPPSFIAQEDLEGWGIFGLIEAVEKYDPNHGTDFRTFAYHRIRGAILDEVRRQSWLPRSLWHKLQEINEARARLERETGASVTDAEVAASLGMTDLEFHRLANHFRSVSVMSLDDVRTTRNGEAVPWGSLIEDTGSPDPLEQVLEEEDHQTLVAAITQLEEKDRLVLALYYQEGLTLKELGRVLEVTESRACQLHARAIARLREKIAQAVAEKGGRSGG</sequence>
<evidence type="ECO:0000256" key="3">
    <source>
        <dbReference type="ARBA" id="ARBA00023125"/>
    </source>
</evidence>
<dbReference type="PIRSF" id="PIRSF000770">
    <property type="entry name" value="RNA_pol_sigma-SigE/K"/>
    <property type="match status" value="1"/>
</dbReference>
<dbReference type="AlphaFoldDB" id="B1I5J3"/>
<dbReference type="PROSITE" id="PS00716">
    <property type="entry name" value="SIGMA70_2"/>
    <property type="match status" value="1"/>
</dbReference>
<evidence type="ECO:0000313" key="6">
    <source>
        <dbReference type="EMBL" id="ACA60240.1"/>
    </source>
</evidence>
<dbReference type="Proteomes" id="UP000008544">
    <property type="component" value="Chromosome"/>
</dbReference>
<dbReference type="Pfam" id="PF04542">
    <property type="entry name" value="Sigma70_r2"/>
    <property type="match status" value="1"/>
</dbReference>
<evidence type="ECO:0000256" key="4">
    <source>
        <dbReference type="ARBA" id="ARBA00023163"/>
    </source>
</evidence>
<dbReference type="InterPro" id="IPR013324">
    <property type="entry name" value="RNA_pol_sigma_r3/r4-like"/>
</dbReference>
<dbReference type="Pfam" id="PF04545">
    <property type="entry name" value="Sigma70_r4"/>
    <property type="match status" value="1"/>
</dbReference>
<dbReference type="Pfam" id="PF04539">
    <property type="entry name" value="Sigma70_r3"/>
    <property type="match status" value="1"/>
</dbReference>
<dbReference type="InterPro" id="IPR000943">
    <property type="entry name" value="RNA_pol_sigma70"/>
</dbReference>
<proteinExistence type="predicted"/>
<feature type="domain" description="RNA polymerase sigma-70" evidence="5">
    <location>
        <begin position="214"/>
        <end position="240"/>
    </location>
</feature>
<dbReference type="SUPFAM" id="SSF88659">
    <property type="entry name" value="Sigma3 and sigma4 domains of RNA polymerase sigma factors"/>
    <property type="match status" value="2"/>
</dbReference>
<gene>
    <name evidence="6" type="ordered locus">Daud_1744</name>
</gene>
<dbReference type="CDD" id="cd06171">
    <property type="entry name" value="Sigma70_r4"/>
    <property type="match status" value="1"/>
</dbReference>
<reference evidence="7" key="1">
    <citation type="submission" date="2007-10" db="EMBL/GenBank/DDBJ databases">
        <title>Complete sequence of chromosome of Desulforudis audaxviator MP104C.</title>
        <authorList>
            <person name="Copeland A."/>
            <person name="Lucas S."/>
            <person name="Lapidus A."/>
            <person name="Barry K."/>
            <person name="Glavina del Rio T."/>
            <person name="Dalin E."/>
            <person name="Tice H."/>
            <person name="Bruce D."/>
            <person name="Pitluck S."/>
            <person name="Lowry S.R."/>
            <person name="Larimer F."/>
            <person name="Land M.L."/>
            <person name="Hauser L."/>
            <person name="Kyrpides N."/>
            <person name="Ivanova N.N."/>
            <person name="Richardson P."/>
        </authorList>
    </citation>
    <scope>NUCLEOTIDE SEQUENCE [LARGE SCALE GENOMIC DNA]</scope>
    <source>
        <strain evidence="7">MP104C</strain>
    </source>
</reference>
<dbReference type="InterPro" id="IPR013325">
    <property type="entry name" value="RNA_pol_sigma_r2"/>
</dbReference>
<dbReference type="SUPFAM" id="SSF88946">
    <property type="entry name" value="Sigma2 domain of RNA polymerase sigma factors"/>
    <property type="match status" value="1"/>
</dbReference>
<keyword evidence="4" id="KW-0804">Transcription</keyword>
<dbReference type="InterPro" id="IPR014284">
    <property type="entry name" value="RNA_pol_sigma-70_dom"/>
</dbReference>
<evidence type="ECO:0000256" key="2">
    <source>
        <dbReference type="ARBA" id="ARBA00023082"/>
    </source>
</evidence>
<dbReference type="GO" id="GO:0006352">
    <property type="term" value="P:DNA-templated transcription initiation"/>
    <property type="evidence" value="ECO:0007669"/>
    <property type="project" value="InterPro"/>
</dbReference>
<dbReference type="NCBIfam" id="TIGR02937">
    <property type="entry name" value="sigma70-ECF"/>
    <property type="match status" value="1"/>
</dbReference>
<protein>
    <submittedName>
        <fullName evidence="6">RNA polymerase, sigma 28 subunit, FliA/WhiG family</fullName>
    </submittedName>
</protein>
<keyword evidence="3" id="KW-0238">DNA-binding</keyword>
<dbReference type="GO" id="GO:0003677">
    <property type="term" value="F:DNA binding"/>
    <property type="evidence" value="ECO:0007669"/>
    <property type="project" value="UniProtKB-KW"/>
</dbReference>
<dbReference type="InterPro" id="IPR007630">
    <property type="entry name" value="RNA_pol_sigma70_r4"/>
</dbReference>